<comment type="similarity">
    <text evidence="3 10">Belongs to the peptidase S8 family.</text>
</comment>
<evidence type="ECO:0000256" key="10">
    <source>
        <dbReference type="PROSITE-ProRule" id="PRU01240"/>
    </source>
</evidence>
<feature type="domain" description="Subtilisin-like protease fibronectin type-III" evidence="14">
    <location>
        <begin position="1472"/>
        <end position="1566"/>
    </location>
</feature>
<dbReference type="Pfam" id="PF17766">
    <property type="entry name" value="fn3_6"/>
    <property type="match status" value="1"/>
</dbReference>
<dbReference type="InParanoid" id="A0A3Q7ERD5"/>
<evidence type="ECO:0000259" key="11">
    <source>
        <dbReference type="Pfam" id="PF00082"/>
    </source>
</evidence>
<evidence type="ECO:0000256" key="3">
    <source>
        <dbReference type="ARBA" id="ARBA00011073"/>
    </source>
</evidence>
<dbReference type="EnsemblPlants" id="Solyc01g006660.2.1">
    <property type="protein sequence ID" value="Solyc01g006660.2.1"/>
    <property type="gene ID" value="Solyc01g006660.2"/>
</dbReference>
<evidence type="ECO:0000256" key="8">
    <source>
        <dbReference type="ARBA" id="ARBA00022825"/>
    </source>
</evidence>
<dbReference type="GO" id="GO:0004252">
    <property type="term" value="F:serine-type endopeptidase activity"/>
    <property type="evidence" value="ECO:0000318"/>
    <property type="project" value="GO_Central"/>
</dbReference>
<keyword evidence="7 10" id="KW-0378">Hydrolase</keyword>
<dbReference type="Gene3D" id="2.60.40.2310">
    <property type="match status" value="1"/>
</dbReference>
<dbReference type="Gene3D" id="3.40.50.200">
    <property type="entry name" value="Peptidase S8/S53 domain"/>
    <property type="match status" value="1"/>
</dbReference>
<sequence length="1570" mass="173364">MHFFPIFKGPKKQKQKYLLYSSNLLEHNCISTMSTSAADAVAGEITGTDDGVLETPFLDSERWNILQSVTEEGGYAYATMTSLAAAGDIRAAEAAKEMAWEQLHSGPWHSVVPIWRDAYSMACMHLAKLHYANGEFNEAIKALDMGIIMGGMMLRDELNLAIRKASEKEKAKSDLGEKGESEIKFVSQEINVAEVQQSLPIKSLSCKLVGKRPALSLEAFLREHYLSGTPVVIRDSMDHWPAKSRWNDMNYLRRVAGFRTVPVEVGKNYLCPEWKQELITFSEFLERIRSNDTTSVETTYLAQHQLFDQIQELQQDIVIPDYCFTGGGEIRSLNAWFGPAGTVTPLHHDPHHNILAQVVGKKYVRLYSASLSDELHPHSETMLSNSSQMVDTHLKSCLKVDLDNIDEKEFPNILDLEFQDCILEEGNQSNHHSSANSLVVFETCDDEFPKSGNLALLLKDAEITDSLPYNLALELLKASPSLESNFRFILTHLVNLKIGFFKKPPNCVVSDFFFGWSAKVTHEFGILHSIFVGAGGFGLACYYSMWINLPHKDVNNLEFILPDFQEAGKFHVTQLSPSLAIADGSDDYSVFQMKNLPLWENSDGVLVNTVEEFDNIGLMYFRRKLCIPVWAIGPILHQENVNPRKEPGISLVKCKEWLDNKDENSVLYICFGSQNTISASQMMQLAKGLDGVEVNFIWVIRPPLGFDVNADFRPEEWLPEGFIERNQEQRGLVVVDWAPQVEILAHESIGSFLSNCGWNSVLESLINGVPLIGWPMAADQFFNAKFLVEEIGVCVEMARGTTFDVSYGDVIEKIELVMGSESEKGRRLRGKACEVKEMIKDANRDEDDYKGSSIRAMDERKNAVVHSYKHSFSGFAARLSDDEAQSIAQHPGVVSVFPDPVFQLHTTRSWDFLRDQYNLLHNFPDSSHSNSTSKGADTIIGIFDTGIWPESESFNDKGIGPVPSRWKGTCTRGYDFKSSSCNRKLIGARFYDEPGESKTPFVGTPRDHDGHGTHVAAIAAGSSVAGASYYGIAGGTARGGSPGSRIAVYRTCTPYSGCSGSKIMKAFDDAIADGVDIINLSFGQPAGAEFEFSKNPIAIGAFHAIQKGIFVVASGGNDGPSPESVVNVAPWIFTVAATTIDRNIETHIPLGGNILIKGGGISFSDLKKSPVYPLADSVSVKIDSEFVYDGEASDCEPDKLDEHKVKGKIIICDHLDDYYSLEERLDEVKKKGGIGFILSLPDDELITAPKMGSFPGAVVTQGDGTKIRSYINSTMNPVATILPTVGVDNFKPAPVVAFFSSRGPNYNTRNLLKPDIAAPGTAILAAWTASNDTDVTRFGQQPPLFNIESGTSMSCAHVSAIVATLKSQNPSWSPSAIRSAIMTTAFQQSNTKSPIDLNGNAEFLATPYDFGAGVATLSGPLQPGLVYETEITDYLQFLCSQGYNTSTIKLILKKLPDNFSCHANSSDELMSNMNYPSIAVSLSKVRKTKKVIRTLTRIGDEESEYTATITTPDVLRVEVSPKKLKFTSDKKKLSYQVTFKAMSREKEFFGSITWSNGKYKVRSPFVASFW</sequence>
<accession>A0A3Q7ERD5</accession>
<dbReference type="CDD" id="cd04852">
    <property type="entry name" value="Peptidases_S8_3"/>
    <property type="match status" value="1"/>
</dbReference>
<dbReference type="Pfam" id="PF00201">
    <property type="entry name" value="UDPGT"/>
    <property type="match status" value="1"/>
</dbReference>
<protein>
    <recommendedName>
        <fullName evidence="18">Tripeptidyl-peptidase II</fullName>
    </recommendedName>
</protein>
<name>A0A3Q7ERD5_SOLLC</name>
<dbReference type="PaxDb" id="4081-Solyc01g006660.1.1"/>
<evidence type="ECO:0000256" key="1">
    <source>
        <dbReference type="ARBA" id="ARBA00006801"/>
    </source>
</evidence>
<feature type="active site" description="Charge relay system" evidence="9 10">
    <location>
        <position position="1011"/>
    </location>
</feature>
<dbReference type="PRINTS" id="PR00723">
    <property type="entry name" value="SUBTILISIN"/>
</dbReference>
<keyword evidence="17" id="KW-1185">Reference proteome</keyword>
<comment type="similarity">
    <text evidence="2">Belongs to the UDP-glycosyltransferase family.</text>
</comment>
<dbReference type="InterPro" id="IPR015500">
    <property type="entry name" value="Peptidase_S8_subtilisin-rel"/>
</dbReference>
<proteinExistence type="inferred from homology"/>
<dbReference type="Gene3D" id="3.40.50.2000">
    <property type="entry name" value="Glycogen Phosphorylase B"/>
    <property type="match status" value="2"/>
</dbReference>
<keyword evidence="4 10" id="KW-0645">Protease</keyword>
<dbReference type="Proteomes" id="UP000004994">
    <property type="component" value="Chromosome 1"/>
</dbReference>
<dbReference type="SUPFAM" id="SSF53756">
    <property type="entry name" value="UDP-Glycosyltransferase/glycogen phosphorylase"/>
    <property type="match status" value="1"/>
</dbReference>
<evidence type="ECO:0000256" key="4">
    <source>
        <dbReference type="ARBA" id="ARBA00022670"/>
    </source>
</evidence>
<dbReference type="InterPro" id="IPR045051">
    <property type="entry name" value="SBT"/>
</dbReference>
<dbReference type="Pfam" id="PF24472">
    <property type="entry name" value="ARM_KDM8_N"/>
    <property type="match status" value="1"/>
</dbReference>
<feature type="domain" description="Peptidase S8/S53" evidence="11">
    <location>
        <begin position="935"/>
        <end position="1391"/>
    </location>
</feature>
<dbReference type="InterPro" id="IPR036852">
    <property type="entry name" value="Peptidase_S8/S53_dom_sf"/>
</dbReference>
<dbReference type="GO" id="GO:2000038">
    <property type="term" value="P:regulation of stomatal complex development"/>
    <property type="evidence" value="ECO:0000318"/>
    <property type="project" value="GO_Central"/>
</dbReference>
<evidence type="ECO:0000256" key="5">
    <source>
        <dbReference type="ARBA" id="ARBA00022679"/>
    </source>
</evidence>
<evidence type="ECO:0000259" key="12">
    <source>
        <dbReference type="Pfam" id="PF05922"/>
    </source>
</evidence>
<reference evidence="16" key="2">
    <citation type="submission" date="2019-01" db="UniProtKB">
        <authorList>
            <consortium name="EnsemblPlants"/>
        </authorList>
    </citation>
    <scope>IDENTIFICATION</scope>
    <source>
        <strain evidence="16">cv. Heinz 1706</strain>
    </source>
</reference>
<dbReference type="Pfam" id="PF05922">
    <property type="entry name" value="Inhibitor_I9"/>
    <property type="match status" value="1"/>
</dbReference>
<comment type="similarity">
    <text evidence="1">Belongs to the JARID1 histone demethylase family.</text>
</comment>
<evidence type="ECO:0000259" key="14">
    <source>
        <dbReference type="Pfam" id="PF17766"/>
    </source>
</evidence>
<dbReference type="Gramene" id="Solyc01g006660.2.1">
    <property type="protein sequence ID" value="Solyc01g006660.2.1"/>
    <property type="gene ID" value="Solyc01g006660.2"/>
</dbReference>
<dbReference type="Gene3D" id="3.30.70.80">
    <property type="entry name" value="Peptidase S8 propeptide/proteinase inhibitor I9"/>
    <property type="match status" value="1"/>
</dbReference>
<dbReference type="SUPFAM" id="SSF52743">
    <property type="entry name" value="Subtilisin-like"/>
    <property type="match status" value="1"/>
</dbReference>
<dbReference type="GO" id="GO:0006508">
    <property type="term" value="P:proteolysis"/>
    <property type="evidence" value="ECO:0007669"/>
    <property type="project" value="UniProtKB-KW"/>
</dbReference>
<dbReference type="InterPro" id="IPR041667">
    <property type="entry name" value="Cupin_8"/>
</dbReference>
<evidence type="ECO:0000313" key="17">
    <source>
        <dbReference type="Proteomes" id="UP000004994"/>
    </source>
</evidence>
<organism evidence="16">
    <name type="scientific">Solanum lycopersicum</name>
    <name type="common">Tomato</name>
    <name type="synonym">Lycopersicon esculentum</name>
    <dbReference type="NCBI Taxonomy" id="4081"/>
    <lineage>
        <taxon>Eukaryota</taxon>
        <taxon>Viridiplantae</taxon>
        <taxon>Streptophyta</taxon>
        <taxon>Embryophyta</taxon>
        <taxon>Tracheophyta</taxon>
        <taxon>Spermatophyta</taxon>
        <taxon>Magnoliopsida</taxon>
        <taxon>eudicotyledons</taxon>
        <taxon>Gunneridae</taxon>
        <taxon>Pentapetalae</taxon>
        <taxon>asterids</taxon>
        <taxon>lamiids</taxon>
        <taxon>Solanales</taxon>
        <taxon>Solanaceae</taxon>
        <taxon>Solanoideae</taxon>
        <taxon>Solaneae</taxon>
        <taxon>Solanum</taxon>
        <taxon>Solanum subgen. Lycopersicon</taxon>
    </lineage>
</organism>
<feature type="active site" description="Charge relay system" evidence="9 10">
    <location>
        <position position="944"/>
    </location>
</feature>
<dbReference type="PROSITE" id="PS51892">
    <property type="entry name" value="SUBTILASE"/>
    <property type="match status" value="1"/>
</dbReference>
<keyword evidence="6" id="KW-0732">Signal</keyword>
<evidence type="ECO:0000259" key="13">
    <source>
        <dbReference type="Pfam" id="PF13621"/>
    </source>
</evidence>
<evidence type="ECO:0000259" key="15">
    <source>
        <dbReference type="Pfam" id="PF24472"/>
    </source>
</evidence>
<dbReference type="Gene3D" id="3.50.30.30">
    <property type="match status" value="1"/>
</dbReference>
<evidence type="ECO:0000256" key="2">
    <source>
        <dbReference type="ARBA" id="ARBA00009995"/>
    </source>
</evidence>
<dbReference type="PANTHER" id="PTHR10795">
    <property type="entry name" value="PROPROTEIN CONVERTASE SUBTILISIN/KEXIN"/>
    <property type="match status" value="1"/>
</dbReference>
<evidence type="ECO:0008006" key="18">
    <source>
        <dbReference type="Google" id="ProtNLM"/>
    </source>
</evidence>
<keyword evidence="5" id="KW-0808">Transferase</keyword>
<feature type="active site" description="Charge relay system" evidence="9 10">
    <location>
        <position position="1352"/>
    </location>
</feature>
<evidence type="ECO:0000256" key="6">
    <source>
        <dbReference type="ARBA" id="ARBA00022729"/>
    </source>
</evidence>
<dbReference type="CDD" id="cd03784">
    <property type="entry name" value="GT1_Gtf-like"/>
    <property type="match status" value="1"/>
</dbReference>
<dbReference type="Pfam" id="PF13621">
    <property type="entry name" value="Cupin_8"/>
    <property type="match status" value="1"/>
</dbReference>
<dbReference type="InterPro" id="IPR000209">
    <property type="entry name" value="Peptidase_S8/S53_dom"/>
</dbReference>
<dbReference type="Pfam" id="PF00082">
    <property type="entry name" value="Peptidase_S8"/>
    <property type="match status" value="1"/>
</dbReference>
<keyword evidence="8 10" id="KW-0720">Serine protease</keyword>
<dbReference type="InterPro" id="IPR037045">
    <property type="entry name" value="S8pro/Inhibitor_I9_sf"/>
</dbReference>
<feature type="domain" description="Inhibitor I9" evidence="12">
    <location>
        <begin position="852"/>
        <end position="905"/>
    </location>
</feature>
<dbReference type="GO" id="GO:0008194">
    <property type="term" value="F:UDP-glycosyltransferase activity"/>
    <property type="evidence" value="ECO:0007669"/>
    <property type="project" value="InterPro"/>
</dbReference>
<dbReference type="InterPro" id="IPR034197">
    <property type="entry name" value="Peptidases_S8_3"/>
</dbReference>
<feature type="domain" description="Cupin-like" evidence="13">
    <location>
        <begin position="219"/>
        <end position="426"/>
    </location>
</feature>
<feature type="domain" description="DM8" evidence="15">
    <location>
        <begin position="55"/>
        <end position="173"/>
    </location>
</feature>
<dbReference type="CDD" id="cd02120">
    <property type="entry name" value="PA_subtilisin_like"/>
    <property type="match status" value="1"/>
</dbReference>
<evidence type="ECO:0000256" key="7">
    <source>
        <dbReference type="ARBA" id="ARBA00022801"/>
    </source>
</evidence>
<evidence type="ECO:0000256" key="9">
    <source>
        <dbReference type="PIRSR" id="PIRSR615500-1"/>
    </source>
</evidence>
<reference evidence="16" key="1">
    <citation type="journal article" date="2012" name="Nature">
        <title>The tomato genome sequence provides insights into fleshy fruit evolution.</title>
        <authorList>
            <consortium name="Tomato Genome Consortium"/>
        </authorList>
    </citation>
    <scope>NUCLEOTIDE SEQUENCE [LARGE SCALE GENOMIC DNA]</scope>
    <source>
        <strain evidence="16">cv. Heinz 1706</strain>
    </source>
</reference>
<dbReference type="GO" id="GO:0005576">
    <property type="term" value="C:extracellular region"/>
    <property type="evidence" value="ECO:0000318"/>
    <property type="project" value="GO_Central"/>
</dbReference>
<dbReference type="InterPro" id="IPR002213">
    <property type="entry name" value="UDP_glucos_trans"/>
</dbReference>
<dbReference type="InterPro" id="IPR041469">
    <property type="entry name" value="Subtilisin-like_FN3"/>
</dbReference>
<dbReference type="FunFam" id="3.40.50.2000:FF:000064">
    <property type="entry name" value="Glycosyltransferase"/>
    <property type="match status" value="1"/>
</dbReference>
<dbReference type="FunFam" id="3.40.50.200:FF:000006">
    <property type="entry name" value="Subtilisin-like protease SBT1.5"/>
    <property type="match status" value="1"/>
</dbReference>
<dbReference type="InterPro" id="IPR056520">
    <property type="entry name" value="ARM_KDM8_N"/>
</dbReference>
<dbReference type="Gene3D" id="2.60.120.650">
    <property type="entry name" value="Cupin"/>
    <property type="match status" value="1"/>
</dbReference>
<evidence type="ECO:0000313" key="16">
    <source>
        <dbReference type="EnsemblPlants" id="Solyc01g006660.2.1"/>
    </source>
</evidence>
<dbReference type="SUPFAM" id="SSF51197">
    <property type="entry name" value="Clavaminate synthase-like"/>
    <property type="match status" value="1"/>
</dbReference>
<dbReference type="InterPro" id="IPR010259">
    <property type="entry name" value="S8pro/Inhibitor_I9"/>
</dbReference>